<organism evidence="2">
    <name type="scientific">marine sediment metagenome</name>
    <dbReference type="NCBI Taxonomy" id="412755"/>
    <lineage>
        <taxon>unclassified sequences</taxon>
        <taxon>metagenomes</taxon>
        <taxon>ecological metagenomes</taxon>
    </lineage>
</organism>
<keyword evidence="1" id="KW-0812">Transmembrane</keyword>
<keyword evidence="1" id="KW-0472">Membrane</keyword>
<gene>
    <name evidence="2" type="ORF">LCGC14_0852820</name>
</gene>
<protein>
    <recommendedName>
        <fullName evidence="3">YggT family protein</fullName>
    </recommendedName>
</protein>
<name>A0A0F9PEK0_9ZZZZ</name>
<accession>A0A0F9PEK0</accession>
<dbReference type="GO" id="GO:0016020">
    <property type="term" value="C:membrane"/>
    <property type="evidence" value="ECO:0007669"/>
    <property type="project" value="InterPro"/>
</dbReference>
<dbReference type="PANTHER" id="PTHR33219:SF14">
    <property type="entry name" value="PROTEIN COFACTOR ASSEMBLY OF COMPLEX C SUBUNIT B CCB3, CHLOROPLASTIC-RELATED"/>
    <property type="match status" value="1"/>
</dbReference>
<evidence type="ECO:0000256" key="1">
    <source>
        <dbReference type="SAM" id="Phobius"/>
    </source>
</evidence>
<comment type="caution">
    <text evidence="2">The sequence shown here is derived from an EMBL/GenBank/DDBJ whole genome shotgun (WGS) entry which is preliminary data.</text>
</comment>
<dbReference type="EMBL" id="LAZR01002550">
    <property type="protein sequence ID" value="KKN28579.1"/>
    <property type="molecule type" value="Genomic_DNA"/>
</dbReference>
<proteinExistence type="predicted"/>
<dbReference type="InterPro" id="IPR003425">
    <property type="entry name" value="CCB3/YggT"/>
</dbReference>
<keyword evidence="1" id="KW-1133">Transmembrane helix</keyword>
<sequence length="79" mass="8755">MAINWIVGQIITLYEIVIIVRIVLTWVPHNAHHPAAAFLYKITEPILAPVRRVIPSIGGIDISPIVVFIGLGFVKRVFG</sequence>
<dbReference type="AlphaFoldDB" id="A0A0F9PEK0"/>
<dbReference type="PANTHER" id="PTHR33219">
    <property type="entry name" value="YLMG HOMOLOG PROTEIN 2, CHLOROPLASTIC"/>
    <property type="match status" value="1"/>
</dbReference>
<dbReference type="Pfam" id="PF02325">
    <property type="entry name" value="CCB3_YggT"/>
    <property type="match status" value="1"/>
</dbReference>
<evidence type="ECO:0008006" key="3">
    <source>
        <dbReference type="Google" id="ProtNLM"/>
    </source>
</evidence>
<evidence type="ECO:0000313" key="2">
    <source>
        <dbReference type="EMBL" id="KKN28579.1"/>
    </source>
</evidence>
<reference evidence="2" key="1">
    <citation type="journal article" date="2015" name="Nature">
        <title>Complex archaea that bridge the gap between prokaryotes and eukaryotes.</title>
        <authorList>
            <person name="Spang A."/>
            <person name="Saw J.H."/>
            <person name="Jorgensen S.L."/>
            <person name="Zaremba-Niedzwiedzka K."/>
            <person name="Martijn J."/>
            <person name="Lind A.E."/>
            <person name="van Eijk R."/>
            <person name="Schleper C."/>
            <person name="Guy L."/>
            <person name="Ettema T.J."/>
        </authorList>
    </citation>
    <scope>NUCLEOTIDE SEQUENCE</scope>
</reference>
<feature type="transmembrane region" description="Helical" evidence="1">
    <location>
        <begin position="6"/>
        <end position="24"/>
    </location>
</feature>